<dbReference type="EMBL" id="JQCB01000024">
    <property type="protein sequence ID" value="KRN93453.1"/>
    <property type="molecule type" value="Genomic_DNA"/>
</dbReference>
<dbReference type="NCBIfam" id="TIGR04498">
    <property type="entry name" value="AbiV_defense"/>
    <property type="match status" value="1"/>
</dbReference>
<accession>A0A0R2L3N3</accession>
<dbReference type="Pfam" id="PF18728">
    <property type="entry name" value="HEPN_AbiV"/>
    <property type="match status" value="1"/>
</dbReference>
<name>A0A0R2L3N3_9LACO</name>
<evidence type="ECO:0000313" key="4">
    <source>
        <dbReference type="Proteomes" id="UP000321429"/>
    </source>
</evidence>
<dbReference type="OrthoDB" id="2339983at2"/>
<proteinExistence type="predicted"/>
<organism evidence="2 3">
    <name type="scientific">Furfurilactobacillus siliginis</name>
    <dbReference type="NCBI Taxonomy" id="348151"/>
    <lineage>
        <taxon>Bacteria</taxon>
        <taxon>Bacillati</taxon>
        <taxon>Bacillota</taxon>
        <taxon>Bacilli</taxon>
        <taxon>Lactobacillales</taxon>
        <taxon>Lactobacillaceae</taxon>
        <taxon>Furfurilactobacillus</taxon>
    </lineage>
</organism>
<dbReference type="Proteomes" id="UP000051139">
    <property type="component" value="Unassembled WGS sequence"/>
</dbReference>
<evidence type="ECO:0008006" key="5">
    <source>
        <dbReference type="Google" id="ProtNLM"/>
    </source>
</evidence>
<dbReference type="RefSeq" id="WP_057811733.1">
    <property type="nucleotide sequence ID" value="NZ_BJUD01000052.1"/>
</dbReference>
<dbReference type="EMBL" id="BJUD01000052">
    <property type="protein sequence ID" value="GEK29406.1"/>
    <property type="molecule type" value="Genomic_DNA"/>
</dbReference>
<reference evidence="2 3" key="1">
    <citation type="journal article" date="2015" name="Genome Announc.">
        <title>Expanding the biotechnology potential of lactobacilli through comparative genomics of 213 strains and associated genera.</title>
        <authorList>
            <person name="Sun Z."/>
            <person name="Harris H.M."/>
            <person name="McCann A."/>
            <person name="Guo C."/>
            <person name="Argimon S."/>
            <person name="Zhang W."/>
            <person name="Yang X."/>
            <person name="Jeffery I.B."/>
            <person name="Cooney J.C."/>
            <person name="Kagawa T.F."/>
            <person name="Liu W."/>
            <person name="Song Y."/>
            <person name="Salvetti E."/>
            <person name="Wrobel A."/>
            <person name="Rasinkangas P."/>
            <person name="Parkhill J."/>
            <person name="Rea M.C."/>
            <person name="O'Sullivan O."/>
            <person name="Ritari J."/>
            <person name="Douillard F.P."/>
            <person name="Paul Ross R."/>
            <person name="Yang R."/>
            <person name="Briner A.E."/>
            <person name="Felis G.E."/>
            <person name="de Vos W.M."/>
            <person name="Barrangou R."/>
            <person name="Klaenhammer T.R."/>
            <person name="Caufield P.W."/>
            <person name="Cui Y."/>
            <person name="Zhang H."/>
            <person name="O'Toole P.W."/>
        </authorList>
    </citation>
    <scope>NUCLEOTIDE SEQUENCE [LARGE SCALE GENOMIC DNA]</scope>
    <source>
        <strain evidence="2 3">DSM 22696</strain>
    </source>
</reference>
<dbReference type="AlphaFoldDB" id="A0A0R2L3N3"/>
<dbReference type="Proteomes" id="UP000321429">
    <property type="component" value="Unassembled WGS sequence"/>
</dbReference>
<keyword evidence="3" id="KW-1185">Reference proteome</keyword>
<evidence type="ECO:0000313" key="3">
    <source>
        <dbReference type="Proteomes" id="UP000051139"/>
    </source>
</evidence>
<evidence type="ECO:0000313" key="1">
    <source>
        <dbReference type="EMBL" id="GEK29406.1"/>
    </source>
</evidence>
<evidence type="ECO:0000313" key="2">
    <source>
        <dbReference type="EMBL" id="KRN93453.1"/>
    </source>
</evidence>
<gene>
    <name evidence="2" type="ORF">IV55_GL001034</name>
    <name evidence="1" type="ORF">LSI01_17170</name>
</gene>
<comment type="caution">
    <text evidence="2">The sequence shown here is derived from an EMBL/GenBank/DDBJ whole genome shotgun (WGS) entry which is preliminary data.</text>
</comment>
<dbReference type="PATRIC" id="fig|348151.3.peg.1056"/>
<protein>
    <recommendedName>
        <fullName evidence="5">AbiV family abortive infection protein</fullName>
    </recommendedName>
</protein>
<dbReference type="InterPro" id="IPR030987">
    <property type="entry name" value="AbiV"/>
</dbReference>
<reference evidence="1 4" key="2">
    <citation type="submission" date="2019-07" db="EMBL/GenBank/DDBJ databases">
        <title>Whole genome shotgun sequence of Lactobacillus siliginis NBRC 101315.</title>
        <authorList>
            <person name="Hosoyama A."/>
            <person name="Uohara A."/>
            <person name="Ohji S."/>
            <person name="Ichikawa N."/>
        </authorList>
    </citation>
    <scope>NUCLEOTIDE SEQUENCE [LARGE SCALE GENOMIC DNA]</scope>
    <source>
        <strain evidence="1 4">NBRC 101315</strain>
    </source>
</reference>
<sequence length="191" mass="21807">MSTDNRTHFNIADTINFNSAIDHIVELLNNSFVLLQNNSYGSSAFFAITALEETAKTHFSMYMAHDLSMKKNKDILMNHAKKHSLAISPVFKIGDRLSNALGIEKVDELVLRVNQKNGLMDLRNNAIYWYTDTDGTHFPKDYFDKNMAIELLLFSIESFDDSLVGYTDYSITASHMTDDLFKLAEQQYAKK</sequence>